<dbReference type="Proteomes" id="UP001225605">
    <property type="component" value="Unassembled WGS sequence"/>
</dbReference>
<dbReference type="Pfam" id="PF18598">
    <property type="entry name" value="TetR_C_36"/>
    <property type="match status" value="1"/>
</dbReference>
<comment type="caution">
    <text evidence="2">The sequence shown here is derived from an EMBL/GenBank/DDBJ whole genome shotgun (WGS) entry which is preliminary data.</text>
</comment>
<organism evidence="2 3">
    <name type="scientific">Saccharothrix yanglingensis</name>
    <dbReference type="NCBI Taxonomy" id="659496"/>
    <lineage>
        <taxon>Bacteria</taxon>
        <taxon>Bacillati</taxon>
        <taxon>Actinomycetota</taxon>
        <taxon>Actinomycetes</taxon>
        <taxon>Pseudonocardiales</taxon>
        <taxon>Pseudonocardiaceae</taxon>
        <taxon>Saccharothrix</taxon>
    </lineage>
</organism>
<name>A0ABU0WVX4_9PSEU</name>
<dbReference type="InterPro" id="IPR009057">
    <property type="entry name" value="Homeodomain-like_sf"/>
</dbReference>
<dbReference type="Gene3D" id="1.10.357.10">
    <property type="entry name" value="Tetracycline Repressor, domain 2"/>
    <property type="match status" value="1"/>
</dbReference>
<dbReference type="InterPro" id="IPR041485">
    <property type="entry name" value="TetR_C_36"/>
</dbReference>
<protein>
    <recommendedName>
        <fullName evidence="1">QsdR TetR regulatory C-terminal domain-containing protein</fullName>
    </recommendedName>
</protein>
<dbReference type="SUPFAM" id="SSF46689">
    <property type="entry name" value="Homeodomain-like"/>
    <property type="match status" value="1"/>
</dbReference>
<feature type="domain" description="QsdR TetR regulatory C-terminal" evidence="1">
    <location>
        <begin position="93"/>
        <end position="198"/>
    </location>
</feature>
<keyword evidence="3" id="KW-1185">Reference proteome</keyword>
<proteinExistence type="predicted"/>
<gene>
    <name evidence="2" type="ORF">CKY47_08265</name>
</gene>
<evidence type="ECO:0000259" key="1">
    <source>
        <dbReference type="Pfam" id="PF18598"/>
    </source>
</evidence>
<accession>A0ABU0WVX4</accession>
<evidence type="ECO:0000313" key="2">
    <source>
        <dbReference type="EMBL" id="MDQ2583971.1"/>
    </source>
</evidence>
<dbReference type="EMBL" id="NSDM01000003">
    <property type="protein sequence ID" value="MDQ2583971.1"/>
    <property type="molecule type" value="Genomic_DNA"/>
</dbReference>
<reference evidence="2 3" key="1">
    <citation type="submission" date="2017-06" db="EMBL/GenBank/DDBJ databases">
        <title>Cultured bacterium strain Saccharothrix yanglingensis Hhs.015.</title>
        <authorList>
            <person name="Xia Y."/>
        </authorList>
    </citation>
    <scope>NUCLEOTIDE SEQUENCE [LARGE SCALE GENOMIC DNA]</scope>
    <source>
        <strain evidence="2 3">Hhs.015</strain>
    </source>
</reference>
<evidence type="ECO:0000313" key="3">
    <source>
        <dbReference type="Proteomes" id="UP001225605"/>
    </source>
</evidence>
<sequence>MRGGPGAWSGGNGLAVADSTRRVVSREQVVHGACRFFLRHGEVDMDGVARSLAISRATLYRVVHSRDGLLGDVLWRLGERQLAQARLRRRNGGVEGVLEITRHFVDRLRGAAPFRAFLRGEPETAARVLFNGSGAVHRRAVSAQKQILLEVPGEWCAGPLDQVAFLYVRIVESAIYAELLGGHPLDPDLAERAARSVLLPRRPTATG</sequence>